<evidence type="ECO:0000313" key="14">
    <source>
        <dbReference type="Proteomes" id="UP000826234"/>
    </source>
</evidence>
<keyword evidence="14" id="KW-1185">Reference proteome</keyword>
<keyword evidence="11" id="KW-0393">Immunoglobulin domain</keyword>
<sequence length="467" mass="51498">MQPSGLSPPADIVYHPPCTTSRDVLVLHPIEDQAYGESASCIELNPVCLVWMPFLLLGSVIIIITAGTEKNFVRIWPEKPVVEFGGSVVLNCSSNCQDIGLQTSLKWVLVGTGTTEIKWKAFNLTSVDKWAVTLLCNASCATGAAQSHHANFTVYRVPEHVVLDPVPKMEVGKEYNLICRVPSVAPIQNLTVTLFKGGKELQVKTFENFADPEAREVVVTHAITVQKEDHGEEVTCQAALDLRPEGPLFKKTSPSESLTLTVTEPMVSVIPGTSEEVFEVILSPQMVAVKQGVSVWLNCSFTCKYTPTVRLETSLRKGRVLRGPGWVSTQIQNIREQASLAHCYCTCEGKTKKATATILTYEQVDMLLQKSSSSQSLHQAYNLTCRVIRITPVHNLTVTLLKGTEKVHSWKLRNITRPGPQSFNVTHVIVIRPHDHGKEADCRVTLNHNADEQTLIATSSKLELKTP</sequence>
<evidence type="ECO:0000256" key="9">
    <source>
        <dbReference type="ARBA" id="ARBA00023157"/>
    </source>
</evidence>
<dbReference type="InterPro" id="IPR013783">
    <property type="entry name" value="Ig-like_fold"/>
</dbReference>
<name>A0ABQ7TH45_PHRPL</name>
<keyword evidence="5" id="KW-0677">Repeat</keyword>
<keyword evidence="4" id="KW-0732">Signal</keyword>
<dbReference type="EMBL" id="JAIPUX010000439">
    <property type="protein sequence ID" value="KAH0628772.1"/>
    <property type="molecule type" value="Genomic_DNA"/>
</dbReference>
<protein>
    <recommendedName>
        <fullName evidence="12">Intercellular adhesion molecule N-terminal domain-containing protein</fullName>
    </recommendedName>
</protein>
<comment type="subcellular location">
    <subcellularLocation>
        <location evidence="1">Membrane</location>
        <topology evidence="1">Single-pass type I membrane protein</topology>
    </subcellularLocation>
</comment>
<keyword evidence="8" id="KW-0472">Membrane</keyword>
<evidence type="ECO:0000256" key="3">
    <source>
        <dbReference type="ARBA" id="ARBA00022692"/>
    </source>
</evidence>
<feature type="non-terminal residue" evidence="13">
    <location>
        <position position="467"/>
    </location>
</feature>
<feature type="domain" description="Intercellular adhesion molecule N-terminal" evidence="12">
    <location>
        <begin position="72"/>
        <end position="159"/>
    </location>
</feature>
<dbReference type="PANTHER" id="PTHR13771">
    <property type="entry name" value="INTERCELLULAR ADHESION MOLECULE"/>
    <property type="match status" value="1"/>
</dbReference>
<gene>
    <name evidence="13" type="ORF">JD844_010276</name>
</gene>
<evidence type="ECO:0000256" key="4">
    <source>
        <dbReference type="ARBA" id="ARBA00022729"/>
    </source>
</evidence>
<evidence type="ECO:0000256" key="7">
    <source>
        <dbReference type="ARBA" id="ARBA00022989"/>
    </source>
</evidence>
<keyword evidence="9" id="KW-1015">Disulfide bond</keyword>
<evidence type="ECO:0000259" key="12">
    <source>
        <dbReference type="Pfam" id="PF03921"/>
    </source>
</evidence>
<evidence type="ECO:0000256" key="11">
    <source>
        <dbReference type="ARBA" id="ARBA00023319"/>
    </source>
</evidence>
<evidence type="ECO:0000256" key="2">
    <source>
        <dbReference type="ARBA" id="ARBA00005925"/>
    </source>
</evidence>
<accession>A0ABQ7TH45</accession>
<evidence type="ECO:0000256" key="5">
    <source>
        <dbReference type="ARBA" id="ARBA00022737"/>
    </source>
</evidence>
<proteinExistence type="inferred from homology"/>
<keyword evidence="7" id="KW-1133">Transmembrane helix</keyword>
<evidence type="ECO:0000256" key="1">
    <source>
        <dbReference type="ARBA" id="ARBA00004479"/>
    </source>
</evidence>
<evidence type="ECO:0000313" key="13">
    <source>
        <dbReference type="EMBL" id="KAH0628772.1"/>
    </source>
</evidence>
<comment type="caution">
    <text evidence="13">The sequence shown here is derived from an EMBL/GenBank/DDBJ whole genome shotgun (WGS) entry which is preliminary data.</text>
</comment>
<keyword evidence="6" id="KW-0130">Cell adhesion</keyword>
<keyword evidence="3" id="KW-0812">Transmembrane</keyword>
<comment type="similarity">
    <text evidence="2">Belongs to the immunoglobulin superfamily. ICAM family.</text>
</comment>
<dbReference type="Pfam" id="PF03921">
    <property type="entry name" value="ICAM_N"/>
    <property type="match status" value="2"/>
</dbReference>
<organism evidence="13 14">
    <name type="scientific">Phrynosoma platyrhinos</name>
    <name type="common">Desert horned lizard</name>
    <dbReference type="NCBI Taxonomy" id="52577"/>
    <lineage>
        <taxon>Eukaryota</taxon>
        <taxon>Metazoa</taxon>
        <taxon>Chordata</taxon>
        <taxon>Craniata</taxon>
        <taxon>Vertebrata</taxon>
        <taxon>Euteleostomi</taxon>
        <taxon>Lepidosauria</taxon>
        <taxon>Squamata</taxon>
        <taxon>Bifurcata</taxon>
        <taxon>Unidentata</taxon>
        <taxon>Episquamata</taxon>
        <taxon>Toxicofera</taxon>
        <taxon>Iguania</taxon>
        <taxon>Phrynosomatidae</taxon>
        <taxon>Phrynosomatinae</taxon>
        <taxon>Phrynosoma</taxon>
    </lineage>
</organism>
<dbReference type="InterPro" id="IPR047012">
    <property type="entry name" value="ICAM_VCAM"/>
</dbReference>
<dbReference type="InterPro" id="IPR013768">
    <property type="entry name" value="ICAM_N"/>
</dbReference>
<dbReference type="Proteomes" id="UP000826234">
    <property type="component" value="Unassembled WGS sequence"/>
</dbReference>
<dbReference type="PRINTS" id="PR01472">
    <property type="entry name" value="ICAMVCAM1"/>
</dbReference>
<dbReference type="InterPro" id="IPR003987">
    <property type="entry name" value="ICAM_VCAM_N"/>
</dbReference>
<evidence type="ECO:0000256" key="6">
    <source>
        <dbReference type="ARBA" id="ARBA00022889"/>
    </source>
</evidence>
<dbReference type="SUPFAM" id="SSF48726">
    <property type="entry name" value="Immunoglobulin"/>
    <property type="match status" value="4"/>
</dbReference>
<evidence type="ECO:0000256" key="10">
    <source>
        <dbReference type="ARBA" id="ARBA00023180"/>
    </source>
</evidence>
<reference evidence="13 14" key="1">
    <citation type="journal article" date="2022" name="Gigascience">
        <title>A chromosome-level genome assembly and annotation of the desert horned lizard, Phrynosoma platyrhinos, provides insight into chromosomal rearrangements among reptiles.</title>
        <authorList>
            <person name="Koochekian N."/>
            <person name="Ascanio A."/>
            <person name="Farleigh K."/>
            <person name="Card D.C."/>
            <person name="Schield D.R."/>
            <person name="Castoe T.A."/>
            <person name="Jezkova T."/>
        </authorList>
    </citation>
    <scope>NUCLEOTIDE SEQUENCE [LARGE SCALE GENOMIC DNA]</scope>
    <source>
        <strain evidence="13">NK-2021</strain>
    </source>
</reference>
<dbReference type="PANTHER" id="PTHR13771:SF9">
    <property type="entry name" value="INTERCELLULAR ADHESION MOLECULE 5"/>
    <property type="match status" value="1"/>
</dbReference>
<feature type="domain" description="Intercellular adhesion molecule N-terminal" evidence="12">
    <location>
        <begin position="275"/>
        <end position="362"/>
    </location>
</feature>
<evidence type="ECO:0000256" key="8">
    <source>
        <dbReference type="ARBA" id="ARBA00023136"/>
    </source>
</evidence>
<keyword evidence="10" id="KW-0325">Glycoprotein</keyword>
<dbReference type="Gene3D" id="2.60.40.10">
    <property type="entry name" value="Immunoglobulins"/>
    <property type="match status" value="4"/>
</dbReference>
<dbReference type="InterPro" id="IPR036179">
    <property type="entry name" value="Ig-like_dom_sf"/>
</dbReference>